<proteinExistence type="predicted"/>
<dbReference type="AlphaFoldDB" id="A0A2P2PWS2"/>
<sequence>MMLERRPILYFCSLFLLLPVMAWGFCATSCKLRKRYRFCHVLVFLARK</sequence>
<evidence type="ECO:0000313" key="1">
    <source>
        <dbReference type="EMBL" id="MBX59160.1"/>
    </source>
</evidence>
<protein>
    <submittedName>
        <fullName evidence="1">Uncharacterized protein</fullName>
    </submittedName>
</protein>
<name>A0A2P2PWS2_RHIMU</name>
<organism evidence="1">
    <name type="scientific">Rhizophora mucronata</name>
    <name type="common">Asiatic mangrove</name>
    <dbReference type="NCBI Taxonomy" id="61149"/>
    <lineage>
        <taxon>Eukaryota</taxon>
        <taxon>Viridiplantae</taxon>
        <taxon>Streptophyta</taxon>
        <taxon>Embryophyta</taxon>
        <taxon>Tracheophyta</taxon>
        <taxon>Spermatophyta</taxon>
        <taxon>Magnoliopsida</taxon>
        <taxon>eudicotyledons</taxon>
        <taxon>Gunneridae</taxon>
        <taxon>Pentapetalae</taxon>
        <taxon>rosids</taxon>
        <taxon>fabids</taxon>
        <taxon>Malpighiales</taxon>
        <taxon>Rhizophoraceae</taxon>
        <taxon>Rhizophora</taxon>
    </lineage>
</organism>
<dbReference type="EMBL" id="GGEC01078676">
    <property type="protein sequence ID" value="MBX59160.1"/>
    <property type="molecule type" value="Transcribed_RNA"/>
</dbReference>
<reference evidence="1" key="1">
    <citation type="submission" date="2018-02" db="EMBL/GenBank/DDBJ databases">
        <title>Rhizophora mucronata_Transcriptome.</title>
        <authorList>
            <person name="Meera S.P."/>
            <person name="Sreeshan A."/>
            <person name="Augustine A."/>
        </authorList>
    </citation>
    <scope>NUCLEOTIDE SEQUENCE</scope>
    <source>
        <tissue evidence="1">Leaf</tissue>
    </source>
</reference>
<accession>A0A2P2PWS2</accession>